<evidence type="ECO:0000313" key="11">
    <source>
        <dbReference type="Proteomes" id="UP000288805"/>
    </source>
</evidence>
<feature type="transmembrane region" description="Helical" evidence="9">
    <location>
        <begin position="50"/>
        <end position="69"/>
    </location>
</feature>
<dbReference type="GO" id="GO:0009791">
    <property type="term" value="P:post-embryonic development"/>
    <property type="evidence" value="ECO:0007669"/>
    <property type="project" value="UniProtKB-ARBA"/>
</dbReference>
<keyword evidence="7 9" id="KW-1133">Transmembrane helix</keyword>
<evidence type="ECO:0000256" key="9">
    <source>
        <dbReference type="SAM" id="Phobius"/>
    </source>
</evidence>
<dbReference type="PANTHER" id="PTHR33203">
    <property type="entry name" value="OLEOSIN"/>
    <property type="match status" value="1"/>
</dbReference>
<protein>
    <submittedName>
        <fullName evidence="10">Oleosin</fullName>
    </submittedName>
</protein>
<feature type="transmembrane region" description="Helical" evidence="9">
    <location>
        <begin position="76"/>
        <end position="93"/>
    </location>
</feature>
<evidence type="ECO:0000256" key="4">
    <source>
        <dbReference type="ARBA" id="ARBA00010858"/>
    </source>
</evidence>
<evidence type="ECO:0000256" key="3">
    <source>
        <dbReference type="ARBA" id="ARBA00004502"/>
    </source>
</evidence>
<dbReference type="InterPro" id="IPR000136">
    <property type="entry name" value="Oleosin"/>
</dbReference>
<comment type="caution">
    <text evidence="10">The sequence shown here is derived from an EMBL/GenBank/DDBJ whole genome shotgun (WGS) entry which is preliminary data.</text>
</comment>
<evidence type="ECO:0000256" key="1">
    <source>
        <dbReference type="ARBA" id="ARBA00002582"/>
    </source>
</evidence>
<comment type="function">
    <text evidence="1">May have a structural role to stabilize the lipid body during desiccation of the seed by preventing coalescence of the oil. Probably interacts with both lipid and phospholipid moieties of lipid bodies. May also provide recognition signals for specific lipase anchorage in lipolysis during seedling growth.</text>
</comment>
<accession>A0A438JIB2</accession>
<evidence type="ECO:0000256" key="2">
    <source>
        <dbReference type="ARBA" id="ARBA00004141"/>
    </source>
</evidence>
<evidence type="ECO:0000313" key="10">
    <source>
        <dbReference type="EMBL" id="RVX08691.1"/>
    </source>
</evidence>
<dbReference type="Proteomes" id="UP000288805">
    <property type="component" value="Unassembled WGS sequence"/>
</dbReference>
<evidence type="ECO:0000256" key="8">
    <source>
        <dbReference type="ARBA" id="ARBA00023136"/>
    </source>
</evidence>
<dbReference type="EMBL" id="QGNW01000040">
    <property type="protein sequence ID" value="RVX08691.1"/>
    <property type="molecule type" value="Genomic_DNA"/>
</dbReference>
<comment type="similarity">
    <text evidence="4">Belongs to the oleosin family.</text>
</comment>
<dbReference type="PANTHER" id="PTHR33203:SF44">
    <property type="entry name" value="OLEOSIN 20.3 KDA"/>
    <property type="match status" value="1"/>
</dbReference>
<evidence type="ECO:0000256" key="5">
    <source>
        <dbReference type="ARBA" id="ARBA00022677"/>
    </source>
</evidence>
<comment type="subcellular location">
    <subcellularLocation>
        <location evidence="3">Lipid droplet</location>
    </subcellularLocation>
    <subcellularLocation>
        <location evidence="2">Membrane</location>
        <topology evidence="2">Multi-pass membrane protein</topology>
    </subcellularLocation>
</comment>
<name>A0A438JIB2_VITVI</name>
<dbReference type="GO" id="GO:0016020">
    <property type="term" value="C:membrane"/>
    <property type="evidence" value="ECO:0007669"/>
    <property type="project" value="UniProtKB-SubCell"/>
</dbReference>
<organism evidence="10 11">
    <name type="scientific">Vitis vinifera</name>
    <name type="common">Grape</name>
    <dbReference type="NCBI Taxonomy" id="29760"/>
    <lineage>
        <taxon>Eukaryota</taxon>
        <taxon>Viridiplantae</taxon>
        <taxon>Streptophyta</taxon>
        <taxon>Embryophyta</taxon>
        <taxon>Tracheophyta</taxon>
        <taxon>Spermatophyta</taxon>
        <taxon>Magnoliopsida</taxon>
        <taxon>eudicotyledons</taxon>
        <taxon>Gunneridae</taxon>
        <taxon>Pentapetalae</taxon>
        <taxon>rosids</taxon>
        <taxon>Vitales</taxon>
        <taxon>Vitaceae</taxon>
        <taxon>Viteae</taxon>
        <taxon>Vitis</taxon>
    </lineage>
</organism>
<reference evidence="10 11" key="1">
    <citation type="journal article" date="2018" name="PLoS Genet.">
        <title>Population sequencing reveals clonal diversity and ancestral inbreeding in the grapevine cultivar Chardonnay.</title>
        <authorList>
            <person name="Roach M.J."/>
            <person name="Johnson D.L."/>
            <person name="Bohlmann J."/>
            <person name="van Vuuren H.J."/>
            <person name="Jones S.J."/>
            <person name="Pretorius I.S."/>
            <person name="Schmidt S.A."/>
            <person name="Borneman A.R."/>
        </authorList>
    </citation>
    <scope>NUCLEOTIDE SEQUENCE [LARGE SCALE GENOMIC DNA]</scope>
    <source>
        <strain evidence="11">cv. Chardonnay</strain>
        <tissue evidence="10">Leaf</tissue>
    </source>
</reference>
<sequence>MQTPHRHLSSPPSPPPLYVPLTRSKPVPFSLRIPPMVRGGDQRRPSASKVLAVITLLPVGGTLLLLSGLSFIGSMIGLAVATPLFLIFSPVLVPEAIGIGLYVTGVLTSCAFGMTALSSLSWLLNYLRQAADSLPKRLRVVSCD</sequence>
<evidence type="ECO:0000256" key="7">
    <source>
        <dbReference type="ARBA" id="ARBA00022989"/>
    </source>
</evidence>
<feature type="transmembrane region" description="Helical" evidence="9">
    <location>
        <begin position="99"/>
        <end position="127"/>
    </location>
</feature>
<keyword evidence="5" id="KW-0551">Lipid droplet</keyword>
<dbReference type="Pfam" id="PF01277">
    <property type="entry name" value="Oleosin"/>
    <property type="match status" value="1"/>
</dbReference>
<proteinExistence type="inferred from homology"/>
<evidence type="ECO:0000256" key="6">
    <source>
        <dbReference type="ARBA" id="ARBA00022692"/>
    </source>
</evidence>
<keyword evidence="6 9" id="KW-0812">Transmembrane</keyword>
<dbReference type="GO" id="GO:0048608">
    <property type="term" value="P:reproductive structure development"/>
    <property type="evidence" value="ECO:0007669"/>
    <property type="project" value="UniProtKB-ARBA"/>
</dbReference>
<dbReference type="AlphaFoldDB" id="A0A438JIB2"/>
<gene>
    <name evidence="10" type="primary">OLEO_2</name>
    <name evidence="10" type="ORF">CK203_011065</name>
</gene>
<keyword evidence="8 9" id="KW-0472">Membrane</keyword>
<dbReference type="GO" id="GO:0012511">
    <property type="term" value="C:monolayer-surrounded lipid storage body"/>
    <property type="evidence" value="ECO:0007669"/>
    <property type="project" value="InterPro"/>
</dbReference>